<proteinExistence type="predicted"/>
<dbReference type="AlphaFoldDB" id="A0A3E0EMG3"/>
<comment type="caution">
    <text evidence="2">The sequence shown here is derived from an EMBL/GenBank/DDBJ whole genome shotgun (WGS) entry which is preliminary data.</text>
</comment>
<dbReference type="RefSeq" id="WP_115813403.1">
    <property type="nucleotide sequence ID" value="NZ_QUNI01000006.1"/>
</dbReference>
<gene>
    <name evidence="2" type="ORF">C8P67_106108</name>
</gene>
<evidence type="ECO:0000313" key="3">
    <source>
        <dbReference type="Proteomes" id="UP000257136"/>
    </source>
</evidence>
<accession>A0A3E0EMG3</accession>
<reference evidence="2 3" key="1">
    <citation type="submission" date="2018-08" db="EMBL/GenBank/DDBJ databases">
        <title>Genomic Encyclopedia of Archaeal and Bacterial Type Strains, Phase II (KMG-II): from individual species to whole genera.</title>
        <authorList>
            <person name="Goeker M."/>
        </authorList>
    </citation>
    <scope>NUCLEOTIDE SEQUENCE [LARGE SCALE GENOMIC DNA]</scope>
    <source>
        <strain evidence="2 3">DSM 100880</strain>
    </source>
</reference>
<keyword evidence="3" id="KW-1185">Reference proteome</keyword>
<dbReference type="OrthoDB" id="9842580at2"/>
<dbReference type="EMBL" id="QUNI01000006">
    <property type="protein sequence ID" value="REG98509.1"/>
    <property type="molecule type" value="Genomic_DNA"/>
</dbReference>
<feature type="signal peptide" evidence="1">
    <location>
        <begin position="1"/>
        <end position="22"/>
    </location>
</feature>
<name>A0A3E0EMG3_9FLAO</name>
<sequence length="121" mass="14374">MRNFKFNTICLFLILSSLPIYSQEKTNDCLEIYGEWKTYYIQQPFGIDSGNKSETWIFNKDKTLSIDGKMTKYSLEEDCSKLIIENDSKSFFIKIIKDTLIMTKRILPHESYDLRLKKIKH</sequence>
<dbReference type="Proteomes" id="UP000257136">
    <property type="component" value="Unassembled WGS sequence"/>
</dbReference>
<feature type="chain" id="PRO_5017568813" description="Lipocalin-like protein" evidence="1">
    <location>
        <begin position="23"/>
        <end position="121"/>
    </location>
</feature>
<organism evidence="2 3">
    <name type="scientific">Flavobacterium aquicola</name>
    <dbReference type="NCBI Taxonomy" id="1682742"/>
    <lineage>
        <taxon>Bacteria</taxon>
        <taxon>Pseudomonadati</taxon>
        <taxon>Bacteroidota</taxon>
        <taxon>Flavobacteriia</taxon>
        <taxon>Flavobacteriales</taxon>
        <taxon>Flavobacteriaceae</taxon>
        <taxon>Flavobacterium</taxon>
    </lineage>
</organism>
<evidence type="ECO:0000313" key="2">
    <source>
        <dbReference type="EMBL" id="REG98509.1"/>
    </source>
</evidence>
<protein>
    <recommendedName>
        <fullName evidence="4">Lipocalin-like protein</fullName>
    </recommendedName>
</protein>
<evidence type="ECO:0008006" key="4">
    <source>
        <dbReference type="Google" id="ProtNLM"/>
    </source>
</evidence>
<keyword evidence="1" id="KW-0732">Signal</keyword>
<evidence type="ECO:0000256" key="1">
    <source>
        <dbReference type="SAM" id="SignalP"/>
    </source>
</evidence>